<comment type="caution">
    <text evidence="2">The sequence shown here is derived from an EMBL/GenBank/DDBJ whole genome shotgun (WGS) entry which is preliminary data.</text>
</comment>
<feature type="transmembrane region" description="Helical" evidence="1">
    <location>
        <begin position="106"/>
        <end position="125"/>
    </location>
</feature>
<dbReference type="EMBL" id="MHLE01000040">
    <property type="protein sequence ID" value="OGZ02188.1"/>
    <property type="molecule type" value="Genomic_DNA"/>
</dbReference>
<feature type="transmembrane region" description="Helical" evidence="1">
    <location>
        <begin position="6"/>
        <end position="26"/>
    </location>
</feature>
<accession>A0A1G2CP18</accession>
<gene>
    <name evidence="2" type="ORF">A2390_00350</name>
</gene>
<keyword evidence="1" id="KW-1133">Transmembrane helix</keyword>
<dbReference type="GO" id="GO:0016117">
    <property type="term" value="P:carotenoid biosynthetic process"/>
    <property type="evidence" value="ECO:0007669"/>
    <property type="project" value="UniProtKB-KW"/>
</dbReference>
<evidence type="ECO:0000313" key="3">
    <source>
        <dbReference type="Proteomes" id="UP000178599"/>
    </source>
</evidence>
<evidence type="ECO:0000256" key="1">
    <source>
        <dbReference type="SAM" id="Phobius"/>
    </source>
</evidence>
<evidence type="ECO:0008006" key="4">
    <source>
        <dbReference type="Google" id="ProtNLM"/>
    </source>
</evidence>
<name>A0A1G2CP18_9BACT</name>
<feature type="transmembrane region" description="Helical" evidence="1">
    <location>
        <begin position="65"/>
        <end position="94"/>
    </location>
</feature>
<feature type="transmembrane region" description="Helical" evidence="1">
    <location>
        <begin position="35"/>
        <end position="53"/>
    </location>
</feature>
<dbReference type="GO" id="GO:0016020">
    <property type="term" value="C:membrane"/>
    <property type="evidence" value="ECO:0007669"/>
    <property type="project" value="UniProtKB-SubCell"/>
</dbReference>
<keyword evidence="1" id="KW-0472">Membrane</keyword>
<protein>
    <recommendedName>
        <fullName evidence="4">Lycopene cyclase domain-containing protein</fullName>
    </recommendedName>
</protein>
<feature type="transmembrane region" description="Helical" evidence="1">
    <location>
        <begin position="131"/>
        <end position="151"/>
    </location>
</feature>
<reference evidence="2 3" key="1">
    <citation type="journal article" date="2016" name="Nat. Commun.">
        <title>Thousands of microbial genomes shed light on interconnected biogeochemical processes in an aquifer system.</title>
        <authorList>
            <person name="Anantharaman K."/>
            <person name="Brown C.T."/>
            <person name="Hug L.A."/>
            <person name="Sharon I."/>
            <person name="Castelle C.J."/>
            <person name="Probst A.J."/>
            <person name="Thomas B.C."/>
            <person name="Singh A."/>
            <person name="Wilkins M.J."/>
            <person name="Karaoz U."/>
            <person name="Brodie E.L."/>
            <person name="Williams K.H."/>
            <person name="Hubbard S.S."/>
            <person name="Banfield J.F."/>
        </authorList>
    </citation>
    <scope>NUCLEOTIDE SEQUENCE [LARGE SCALE GENOMIC DNA]</scope>
</reference>
<evidence type="ECO:0000313" key="2">
    <source>
        <dbReference type="EMBL" id="OGZ02188.1"/>
    </source>
</evidence>
<proteinExistence type="predicted"/>
<dbReference type="GO" id="GO:0016872">
    <property type="term" value="F:intramolecular lyase activity"/>
    <property type="evidence" value="ECO:0007669"/>
    <property type="project" value="InterPro"/>
</dbReference>
<dbReference type="AlphaFoldDB" id="A0A1G2CP18"/>
<keyword evidence="1" id="KW-0812">Transmembrane</keyword>
<sequence length="249" mass="28513">MFDSFKYAYLLLDIPFVVAWFILYLVSKKTRKEQLIMSLLFLPAGTIGEILYFQDYWSPASVFSFSLFGVAVLIEDLIFSFSIAGFASVIYEVWRGKKLVRINKKVQANWMLLIAICLVISLGLFSVGVNSIFATSISLVVGALFIILSRYDLFEDAVLSGIGVMFLMFLSYQILYRFVFYNPEVILKEGWLLYGSSFDLRIFDIPVTEMIWGFSFGMIIGPFYEFIKGVTIKKGKKIDGRKKEGYNKN</sequence>
<feature type="transmembrane region" description="Helical" evidence="1">
    <location>
        <begin position="210"/>
        <end position="227"/>
    </location>
</feature>
<dbReference type="Proteomes" id="UP000178599">
    <property type="component" value="Unassembled WGS sequence"/>
</dbReference>
<dbReference type="GO" id="GO:0045436">
    <property type="term" value="F:lycopene beta cyclase activity"/>
    <property type="evidence" value="ECO:0007669"/>
    <property type="project" value="UniProtKB-ARBA"/>
</dbReference>
<organism evidence="2 3">
    <name type="scientific">Candidatus Liptonbacteria bacterium RIFOXYB1_FULL_36_10</name>
    <dbReference type="NCBI Taxonomy" id="1798654"/>
    <lineage>
        <taxon>Bacteria</taxon>
        <taxon>Candidatus Liptoniibacteriota</taxon>
    </lineage>
</organism>
<feature type="transmembrane region" description="Helical" evidence="1">
    <location>
        <begin position="158"/>
        <end position="179"/>
    </location>
</feature>